<evidence type="ECO:0000313" key="2">
    <source>
        <dbReference type="Proteomes" id="UP000236500"/>
    </source>
</evidence>
<dbReference type="RefSeq" id="WP_103034853.1">
    <property type="nucleotide sequence ID" value="NZ_MPDH01000007.1"/>
</dbReference>
<sequence length="112" mass="12554">MEKYKTNGTEDKIAEVMKMVEIRTYLQQISELVDMLDYLLETFVSKQTSDICDSLNKSEPAEETSTMTCDSVIMVDPSGQARIVSSNIGELEETEGIHSATMLHFLAELLGR</sequence>
<proteinExistence type="predicted"/>
<protein>
    <submittedName>
        <fullName evidence="1">Uncharacterized protein</fullName>
    </submittedName>
</protein>
<comment type="caution">
    <text evidence="1">The sequence shown here is derived from an EMBL/GenBank/DDBJ whole genome shotgun (WGS) entry which is preliminary data.</text>
</comment>
<organism evidence="1 2">
    <name type="scientific">Listeria newyorkensis</name>
    <dbReference type="NCBI Taxonomy" id="1497681"/>
    <lineage>
        <taxon>Bacteria</taxon>
        <taxon>Bacillati</taxon>
        <taxon>Bacillota</taxon>
        <taxon>Bacilli</taxon>
        <taxon>Bacillales</taxon>
        <taxon>Listeriaceae</taxon>
        <taxon>Listeria</taxon>
    </lineage>
</organism>
<dbReference type="EMBL" id="MPDH01000007">
    <property type="protein sequence ID" value="PNP92522.1"/>
    <property type="molecule type" value="Genomic_DNA"/>
</dbReference>
<dbReference type="Proteomes" id="UP000236500">
    <property type="component" value="Unassembled WGS sequence"/>
</dbReference>
<reference evidence="1 2" key="1">
    <citation type="submission" date="2016-11" db="EMBL/GenBank/DDBJ databases">
        <title>Whole Genome Sequence of Listeria newyorkensis.</title>
        <authorList>
            <person name="Frink S."/>
            <person name="Morales C."/>
            <person name="Kiang D."/>
        </authorList>
    </citation>
    <scope>NUCLEOTIDE SEQUENCE [LARGE SCALE GENOMIC DNA]</scope>
    <source>
        <strain evidence="1 2">F1604011-044</strain>
    </source>
</reference>
<accession>A0ABX4XM57</accession>
<gene>
    <name evidence="1" type="ORF">BMT55_08100</name>
</gene>
<name>A0ABX4XM57_9LIST</name>
<evidence type="ECO:0000313" key="1">
    <source>
        <dbReference type="EMBL" id="PNP92522.1"/>
    </source>
</evidence>
<keyword evidence="2" id="KW-1185">Reference proteome</keyword>